<comment type="subcellular location">
    <subcellularLocation>
        <location evidence="1">Nucleus</location>
    </subcellularLocation>
</comment>
<dbReference type="OrthoDB" id="677315at2759"/>
<dbReference type="AlphaFoldDB" id="A0A7J7DHS2"/>
<dbReference type="InParanoid" id="A0A7J7DHS2"/>
<dbReference type="GO" id="GO:0044545">
    <property type="term" value="C:NSL complex"/>
    <property type="evidence" value="ECO:0007669"/>
    <property type="project" value="TreeGrafter"/>
</dbReference>
<evidence type="ECO:0000256" key="1">
    <source>
        <dbReference type="ARBA" id="ARBA00004123"/>
    </source>
</evidence>
<comment type="caution">
    <text evidence="4">The sequence shown here is derived from an EMBL/GenBank/DDBJ whole genome shotgun (WGS) entry which is preliminary data.</text>
</comment>
<proteinExistence type="predicted"/>
<dbReference type="PANTHER" id="PTHR13453:SF7">
    <property type="entry name" value="KAT8 REGULATORY NSL COMPLEX SUBUNIT 2"/>
    <property type="match status" value="1"/>
</dbReference>
<dbReference type="InterPro" id="IPR025927">
    <property type="entry name" value="Znf_KANL2-like"/>
</dbReference>
<dbReference type="EMBL" id="JAAARO010000006">
    <property type="protein sequence ID" value="KAF5745848.1"/>
    <property type="molecule type" value="Genomic_DNA"/>
</dbReference>
<sequence>MADPEPKPMTIDGSDQDLALARSQYLTRYEVLTRRSRRVKQLARVYRDHYWSLMEKVKARYRDYYWVYGISPFKEDEKKTIALENATDGAGEKGRFGVGTGYVKGKCAVAGCKVKAMALTRFCHAHILSDSKQKLYTGCTYVIKSAHAGPILCGKPVLRSTIPVLCATHLQKSEKYLKQALKKQGLNVTSPSKLVPKFHVMVTEYVRQIQSKRRATKKASLAKTEIKEGKTN</sequence>
<dbReference type="Pfam" id="PF13891">
    <property type="entry name" value="zf-C3HC3H_KANSL2"/>
    <property type="match status" value="1"/>
</dbReference>
<evidence type="ECO:0000313" key="4">
    <source>
        <dbReference type="EMBL" id="KAF5745848.1"/>
    </source>
</evidence>
<dbReference type="InterPro" id="IPR026316">
    <property type="entry name" value="NSL2"/>
</dbReference>
<organism evidence="4 5">
    <name type="scientific">Tripterygium wilfordii</name>
    <name type="common">Thunder God vine</name>
    <dbReference type="NCBI Taxonomy" id="458696"/>
    <lineage>
        <taxon>Eukaryota</taxon>
        <taxon>Viridiplantae</taxon>
        <taxon>Streptophyta</taxon>
        <taxon>Embryophyta</taxon>
        <taxon>Tracheophyta</taxon>
        <taxon>Spermatophyta</taxon>
        <taxon>Magnoliopsida</taxon>
        <taxon>eudicotyledons</taxon>
        <taxon>Gunneridae</taxon>
        <taxon>Pentapetalae</taxon>
        <taxon>rosids</taxon>
        <taxon>fabids</taxon>
        <taxon>Celastrales</taxon>
        <taxon>Celastraceae</taxon>
        <taxon>Tripterygium</taxon>
    </lineage>
</organism>
<dbReference type="PANTHER" id="PTHR13453">
    <property type="entry name" value="KAT8 REGULATORY NSL COMPLEX SUBUNIT 2"/>
    <property type="match status" value="1"/>
</dbReference>
<evidence type="ECO:0000313" key="5">
    <source>
        <dbReference type="Proteomes" id="UP000593562"/>
    </source>
</evidence>
<accession>A0A7J7DHS2</accession>
<protein>
    <submittedName>
        <fullName evidence="4">INO80 complex subunit D-like</fullName>
    </submittedName>
</protein>
<name>A0A7J7DHS2_TRIWF</name>
<dbReference type="Proteomes" id="UP000593562">
    <property type="component" value="Unassembled WGS sequence"/>
</dbReference>
<evidence type="ECO:0000256" key="2">
    <source>
        <dbReference type="ARBA" id="ARBA00023242"/>
    </source>
</evidence>
<dbReference type="FunCoup" id="A0A7J7DHS2">
    <property type="interactions" value="2422"/>
</dbReference>
<dbReference type="GO" id="GO:0005634">
    <property type="term" value="C:nucleus"/>
    <property type="evidence" value="ECO:0007669"/>
    <property type="project" value="UniProtKB-SubCell"/>
</dbReference>
<keyword evidence="5" id="KW-1185">Reference proteome</keyword>
<reference evidence="4 5" key="1">
    <citation type="journal article" date="2020" name="Nat. Commun.">
        <title>Genome of Tripterygium wilfordii and identification of cytochrome P450 involved in triptolide biosynthesis.</title>
        <authorList>
            <person name="Tu L."/>
            <person name="Su P."/>
            <person name="Zhang Z."/>
            <person name="Gao L."/>
            <person name="Wang J."/>
            <person name="Hu T."/>
            <person name="Zhou J."/>
            <person name="Zhang Y."/>
            <person name="Zhao Y."/>
            <person name="Liu Y."/>
            <person name="Song Y."/>
            <person name="Tong Y."/>
            <person name="Lu Y."/>
            <person name="Yang J."/>
            <person name="Xu C."/>
            <person name="Jia M."/>
            <person name="Peters R.J."/>
            <person name="Huang L."/>
            <person name="Gao W."/>
        </authorList>
    </citation>
    <scope>NUCLEOTIDE SEQUENCE [LARGE SCALE GENOMIC DNA]</scope>
    <source>
        <strain evidence="5">cv. XIE 37</strain>
        <tissue evidence="4">Leaf</tissue>
    </source>
</reference>
<feature type="domain" description="KANL2-like probable zinc-finger" evidence="3">
    <location>
        <begin position="107"/>
        <end position="169"/>
    </location>
</feature>
<keyword evidence="2" id="KW-0539">Nucleus</keyword>
<evidence type="ECO:0000259" key="3">
    <source>
        <dbReference type="Pfam" id="PF13891"/>
    </source>
</evidence>
<gene>
    <name evidence="4" type="ORF">HS088_TW06G00012</name>
</gene>